<dbReference type="GO" id="GO:0003677">
    <property type="term" value="F:DNA binding"/>
    <property type="evidence" value="ECO:0007669"/>
    <property type="project" value="UniProtKB-UniRule"/>
</dbReference>
<accession>A0A0D2I2C2</accession>
<comment type="subunit">
    <text evidence="11">Homodimer. The RNAP catalytic core consists of 2 alpha, 1 beta, 1 beta' and 1 omega subunit. When a sigma factor is associated with the core the holoenzyme is formed, which can initiate transcription.</text>
</comment>
<keyword evidence="5 11" id="KW-0808">Transferase</keyword>
<feature type="region of interest" description="Alpha N-terminal domain (alpha-NTD)" evidence="11">
    <location>
        <begin position="1"/>
        <end position="242"/>
    </location>
</feature>
<evidence type="ECO:0000256" key="10">
    <source>
        <dbReference type="ARBA" id="ARBA00048552"/>
    </source>
</evidence>
<dbReference type="NCBIfam" id="NF003519">
    <property type="entry name" value="PRK05182.2-5"/>
    <property type="match status" value="1"/>
</dbReference>
<evidence type="ECO:0000256" key="5">
    <source>
        <dbReference type="ARBA" id="ARBA00022679"/>
    </source>
</evidence>
<keyword evidence="14" id="KW-1185">Reference proteome</keyword>
<dbReference type="Proteomes" id="UP000032214">
    <property type="component" value="Unassembled WGS sequence"/>
</dbReference>
<evidence type="ECO:0000256" key="11">
    <source>
        <dbReference type="HAMAP-Rule" id="MF_00059"/>
    </source>
</evidence>
<evidence type="ECO:0000256" key="1">
    <source>
        <dbReference type="ARBA" id="ARBA00007123"/>
    </source>
</evidence>
<evidence type="ECO:0000313" key="13">
    <source>
        <dbReference type="EMBL" id="KIX85310.1"/>
    </source>
</evidence>
<dbReference type="SMART" id="SM00662">
    <property type="entry name" value="RPOLD"/>
    <property type="match status" value="1"/>
</dbReference>
<dbReference type="GO" id="GO:0006351">
    <property type="term" value="P:DNA-templated transcription"/>
    <property type="evidence" value="ECO:0007669"/>
    <property type="project" value="UniProtKB-UniRule"/>
</dbReference>
<dbReference type="AlphaFoldDB" id="A0A0D2I2C2"/>
<dbReference type="InterPro" id="IPR011260">
    <property type="entry name" value="RNAP_asu_C"/>
</dbReference>
<dbReference type="EMBL" id="ARQD01000002">
    <property type="protein sequence ID" value="KIX85310.1"/>
    <property type="molecule type" value="Genomic_DNA"/>
</dbReference>
<evidence type="ECO:0000256" key="9">
    <source>
        <dbReference type="ARBA" id="ARBA00033070"/>
    </source>
</evidence>
<dbReference type="InterPro" id="IPR011773">
    <property type="entry name" value="DNA-dir_RpoA"/>
</dbReference>
<proteinExistence type="inferred from homology"/>
<comment type="domain">
    <text evidence="11">The N-terminal domain is essential for RNAP assembly and basal transcription, whereas the C-terminal domain is involved in interaction with transcriptional regulators and with upstream promoter elements.</text>
</comment>
<comment type="function">
    <text evidence="11">DNA-dependent RNA polymerase catalyzes the transcription of DNA into RNA using the four ribonucleoside triphosphates as substrates.</text>
</comment>
<dbReference type="GO" id="GO:0003899">
    <property type="term" value="F:DNA-directed RNA polymerase activity"/>
    <property type="evidence" value="ECO:0007669"/>
    <property type="project" value="UniProtKB-UniRule"/>
</dbReference>
<keyword evidence="6 11" id="KW-0548">Nucleotidyltransferase</keyword>
<evidence type="ECO:0000259" key="12">
    <source>
        <dbReference type="SMART" id="SM00662"/>
    </source>
</evidence>
<dbReference type="SUPFAM" id="SSF47789">
    <property type="entry name" value="C-terminal domain of RNA polymerase alpha subunit"/>
    <property type="match status" value="1"/>
</dbReference>
<keyword evidence="7 11" id="KW-0804">Transcription</keyword>
<keyword evidence="4 11" id="KW-0240">DNA-directed RNA polymerase</keyword>
<comment type="catalytic activity">
    <reaction evidence="10 11">
        <text>RNA(n) + a ribonucleoside 5'-triphosphate = RNA(n+1) + diphosphate</text>
        <dbReference type="Rhea" id="RHEA:21248"/>
        <dbReference type="Rhea" id="RHEA-COMP:14527"/>
        <dbReference type="Rhea" id="RHEA-COMP:17342"/>
        <dbReference type="ChEBI" id="CHEBI:33019"/>
        <dbReference type="ChEBI" id="CHEBI:61557"/>
        <dbReference type="ChEBI" id="CHEBI:140395"/>
        <dbReference type="EC" id="2.7.7.6"/>
    </reaction>
</comment>
<dbReference type="NCBIfam" id="NF003513">
    <property type="entry name" value="PRK05182.1-2"/>
    <property type="match status" value="1"/>
</dbReference>
<dbReference type="Gene3D" id="1.10.150.20">
    <property type="entry name" value="5' to 3' exonuclease, C-terminal subdomain"/>
    <property type="match status" value="1"/>
</dbReference>
<sequence>MHKQVYKPLTIPKLTWNKKNLSQEYGEFVAQPLEPGFGITMGNALRRVLLGGVEGAAVTSVIIKGVNNEFSALPGVVEDAMQLILNIKSIVVRNKTGQAGTMRLQVKGPATVTVADIVPDSHLELINSDQVIGHVAAAGELDIVFFVESGRGYQQAQWPVDKALQEDGRIYLDAMFSPIVKVTFEIEKTRVGKDIDYDKLTMMIHTDGSEHPIDAVNYAVSVLRTQLEHFLSSDEIPFNDISDAPVSENRYESGQQELIGLKGVPAELLLKPIDELELSVRAHNCLINADIKRILDLVNLTEDEVLKIQNFGRKSLSEVKESMQAFGLSFGMNIKESELMHLLHQKNS</sequence>
<dbReference type="FunFam" id="2.170.120.12:FF:000001">
    <property type="entry name" value="DNA-directed RNA polymerase subunit alpha"/>
    <property type="match status" value="1"/>
</dbReference>
<evidence type="ECO:0000313" key="14">
    <source>
        <dbReference type="Proteomes" id="UP000032214"/>
    </source>
</evidence>
<dbReference type="CDD" id="cd06928">
    <property type="entry name" value="RNAP_alpha_NTD"/>
    <property type="match status" value="1"/>
</dbReference>
<dbReference type="NCBIfam" id="TIGR02027">
    <property type="entry name" value="rpoA"/>
    <property type="match status" value="1"/>
</dbReference>
<evidence type="ECO:0000256" key="8">
    <source>
        <dbReference type="ARBA" id="ARBA00032524"/>
    </source>
</evidence>
<dbReference type="STRING" id="1306947.J120_03330"/>
<dbReference type="Gene3D" id="2.170.120.12">
    <property type="entry name" value="DNA-directed RNA polymerase, insert domain"/>
    <property type="match status" value="1"/>
</dbReference>
<reference evidence="13 14" key="1">
    <citation type="journal article" date="2013" name="Proc. Natl. Acad. Sci. U.S.A.">
        <title>Candidate phylum TM6 genome recovered from a hospital sink biofilm provides genomic insights into this uncultivated phylum.</title>
        <authorList>
            <person name="McLean J.S."/>
            <person name="Lombardo M.J."/>
            <person name="Badger J.H."/>
            <person name="Edlund A."/>
            <person name="Novotny M."/>
            <person name="Yee-Greenbaum J."/>
            <person name="Vyahhi N."/>
            <person name="Hall A.P."/>
            <person name="Yang Y."/>
            <person name="Dupont C.L."/>
            <person name="Ziegler M.G."/>
            <person name="Chitsaz H."/>
            <person name="Allen A.E."/>
            <person name="Yooseph S."/>
            <person name="Tesler G."/>
            <person name="Pevzner P.A."/>
            <person name="Friedman R.M."/>
            <person name="Nealson K.H."/>
            <person name="Venter J.C."/>
            <person name="Lasken R.S."/>
        </authorList>
    </citation>
    <scope>NUCLEOTIDE SEQUENCE [LARGE SCALE GENOMIC DNA]</scope>
    <source>
        <strain evidence="13 14">TM6SC1</strain>
    </source>
</reference>
<feature type="domain" description="DNA-directed RNA polymerase RpoA/D/Rpb3-type" evidence="12">
    <location>
        <begin position="25"/>
        <end position="233"/>
    </location>
</feature>
<dbReference type="SUPFAM" id="SSF56553">
    <property type="entry name" value="Insert subdomain of RNA polymerase alpha subunit"/>
    <property type="match status" value="1"/>
</dbReference>
<dbReference type="Pfam" id="PF01000">
    <property type="entry name" value="RNA_pol_A_bac"/>
    <property type="match status" value="1"/>
</dbReference>
<evidence type="ECO:0000256" key="3">
    <source>
        <dbReference type="ARBA" id="ARBA00015972"/>
    </source>
</evidence>
<dbReference type="eggNOG" id="COG0202">
    <property type="taxonomic scope" value="Bacteria"/>
</dbReference>
<dbReference type="EC" id="2.7.7.6" evidence="2 11"/>
<dbReference type="Pfam" id="PF03118">
    <property type="entry name" value="RNA_pol_A_CTD"/>
    <property type="match status" value="1"/>
</dbReference>
<name>A0A0D2I2C2_9BACT</name>
<dbReference type="SUPFAM" id="SSF55257">
    <property type="entry name" value="RBP11-like subunits of RNA polymerase"/>
    <property type="match status" value="1"/>
</dbReference>
<dbReference type="GO" id="GO:0046983">
    <property type="term" value="F:protein dimerization activity"/>
    <property type="evidence" value="ECO:0007669"/>
    <property type="project" value="InterPro"/>
</dbReference>
<comment type="similarity">
    <text evidence="1 11">Belongs to the RNA polymerase alpha chain family.</text>
</comment>
<evidence type="ECO:0000256" key="7">
    <source>
        <dbReference type="ARBA" id="ARBA00023163"/>
    </source>
</evidence>
<dbReference type="InterPro" id="IPR011262">
    <property type="entry name" value="DNA-dir_RNA_pol_insert"/>
</dbReference>
<dbReference type="Gene3D" id="3.30.1360.10">
    <property type="entry name" value="RNA polymerase, RBP11-like subunit"/>
    <property type="match status" value="1"/>
</dbReference>
<dbReference type="Pfam" id="PF01193">
    <property type="entry name" value="RNA_pol_L"/>
    <property type="match status" value="1"/>
</dbReference>
<comment type="caution">
    <text evidence="13">The sequence shown here is derived from an EMBL/GenBank/DDBJ whole genome shotgun (WGS) entry which is preliminary data.</text>
</comment>
<dbReference type="InterPro" id="IPR036643">
    <property type="entry name" value="RNApol_insert_sf"/>
</dbReference>
<dbReference type="GO" id="GO:0000428">
    <property type="term" value="C:DNA-directed RNA polymerase complex"/>
    <property type="evidence" value="ECO:0007669"/>
    <property type="project" value="UniProtKB-KW"/>
</dbReference>
<dbReference type="HAMAP" id="MF_00059">
    <property type="entry name" value="RNApol_bact_RpoA"/>
    <property type="match status" value="1"/>
</dbReference>
<dbReference type="InterPro" id="IPR011263">
    <property type="entry name" value="DNA-dir_RNA_pol_RpoA/D/Rpb3"/>
</dbReference>
<evidence type="ECO:0000256" key="2">
    <source>
        <dbReference type="ARBA" id="ARBA00012418"/>
    </source>
</evidence>
<evidence type="ECO:0000256" key="4">
    <source>
        <dbReference type="ARBA" id="ARBA00022478"/>
    </source>
</evidence>
<dbReference type="InterPro" id="IPR036603">
    <property type="entry name" value="RBP11-like"/>
</dbReference>
<feature type="region of interest" description="Alpha C-terminal domain (alpha-CTD)" evidence="11">
    <location>
        <begin position="261"/>
        <end position="348"/>
    </location>
</feature>
<gene>
    <name evidence="11" type="primary">rpoA</name>
    <name evidence="13" type="ORF">J120_03330</name>
</gene>
<protein>
    <recommendedName>
        <fullName evidence="3 11">DNA-directed RNA polymerase subunit alpha</fullName>
        <shortName evidence="11">RNAP subunit alpha</shortName>
        <ecNumber evidence="2 11">2.7.7.6</ecNumber>
    </recommendedName>
    <alternativeName>
        <fullName evidence="9 11">RNA polymerase subunit alpha</fullName>
    </alternativeName>
    <alternativeName>
        <fullName evidence="8 11">Transcriptase subunit alpha</fullName>
    </alternativeName>
</protein>
<evidence type="ECO:0000256" key="6">
    <source>
        <dbReference type="ARBA" id="ARBA00022695"/>
    </source>
</evidence>
<dbReference type="GO" id="GO:0005737">
    <property type="term" value="C:cytoplasm"/>
    <property type="evidence" value="ECO:0007669"/>
    <property type="project" value="UniProtKB-ARBA"/>
</dbReference>
<organism evidence="13 14">
    <name type="scientific">candidate division TM6 bacterium JCVI TM6SC1</name>
    <dbReference type="NCBI Taxonomy" id="1306947"/>
    <lineage>
        <taxon>Bacteria</taxon>
        <taxon>Candidatus Babelota</taxon>
        <taxon>Vermiphilus</taxon>
    </lineage>
</organism>